<sequence>MSAVRAWARDLGVGARFALAGGRSGWARTTLTAVGVGLGVVVLLLAASIPSALEARAQRQDAREIGQGTQVPPGPDTVLVLSADTEYRGRTVEGRQLQPDAGEATTATPPPGLDAFPAPGEMVVSPALGRLLDSPDGRLLAERLTYERAGTIAPEGLSGPAELYYYVGTDALGDNAVRVDEFGHRTMGEPLSPALTLLVLVICVGLLMPVAVFIATAVRFGGELRDRRLAALRLLGADMTMTRRIAAGESLAGSLLGLLLGGAGFLLLRQYLSGVTVLDISAYPADIVPEGSLILLVLITVPASALAVTLFALRGVTIEPLGVVRHAEGRPRRLSWRLVPVLLGLGLLVPLVSSFSAADDGTLTQAAVGIVLLLAGSTIVLPWLVERLVGGLGGGPLSWQLATRRLQLGSGPAARAVSGITVAVAAATALSMLFSGVRSEETVETGQDPDRAQLEVFAPLTNGEDSTRLIGALESLPGVEGALGMVTGSGVGLGGSAYQSTVTVGDCGTLRELTELAGCSEGDVFFVDDGEFAPRPGDRLDLSGEAGGDQAVVWTVPESIASVGSRPDPGGTTRSGIFATPTALDPELLAGASTSVLLRLDPDDRDTVERVRNVAWHRAEQAAVWEMATERPSWNIERIQTGLLVGATGVLLLIGASMVVTTVEQLRERKRLLSALIAVGTRRRTLSASILWQTAIPVVLGLTMASAVGTALGALLMGMVDLPVGDWSAFLPMAVVGAGVIALVTLVSLPSLWYVMRPDGLRTE</sequence>
<keyword evidence="2" id="KW-1003">Cell membrane</keyword>
<organism evidence="9 10">
    <name type="scientific">Streptomyces millisiae</name>
    <dbReference type="NCBI Taxonomy" id="3075542"/>
    <lineage>
        <taxon>Bacteria</taxon>
        <taxon>Bacillati</taxon>
        <taxon>Actinomycetota</taxon>
        <taxon>Actinomycetes</taxon>
        <taxon>Kitasatosporales</taxon>
        <taxon>Streptomycetaceae</taxon>
        <taxon>Streptomyces</taxon>
    </lineage>
</organism>
<dbReference type="Proteomes" id="UP001183420">
    <property type="component" value="Unassembled WGS sequence"/>
</dbReference>
<keyword evidence="5 7" id="KW-0472">Membrane</keyword>
<feature type="transmembrane region" description="Helical" evidence="7">
    <location>
        <begin position="292"/>
        <end position="313"/>
    </location>
</feature>
<evidence type="ECO:0000313" key="9">
    <source>
        <dbReference type="EMBL" id="MDT0320988.1"/>
    </source>
</evidence>
<keyword evidence="4 7" id="KW-1133">Transmembrane helix</keyword>
<feature type="transmembrane region" description="Helical" evidence="7">
    <location>
        <begin position="413"/>
        <end position="434"/>
    </location>
</feature>
<evidence type="ECO:0000256" key="1">
    <source>
        <dbReference type="ARBA" id="ARBA00004651"/>
    </source>
</evidence>
<dbReference type="RefSeq" id="WP_311601180.1">
    <property type="nucleotide sequence ID" value="NZ_JAVREM010000032.1"/>
</dbReference>
<name>A0ABU2LUP2_9ACTN</name>
<feature type="transmembrane region" description="Helical" evidence="7">
    <location>
        <begin position="194"/>
        <end position="218"/>
    </location>
</feature>
<evidence type="ECO:0000256" key="3">
    <source>
        <dbReference type="ARBA" id="ARBA00022692"/>
    </source>
</evidence>
<feature type="region of interest" description="Disordered" evidence="6">
    <location>
        <begin position="92"/>
        <end position="113"/>
    </location>
</feature>
<comment type="subcellular location">
    <subcellularLocation>
        <location evidence="1">Cell membrane</location>
        <topology evidence="1">Multi-pass membrane protein</topology>
    </subcellularLocation>
</comment>
<feature type="domain" description="ABC3 transporter permease C-terminal" evidence="8">
    <location>
        <begin position="204"/>
        <end position="313"/>
    </location>
</feature>
<feature type="transmembrane region" description="Helical" evidence="7">
    <location>
        <begin position="251"/>
        <end position="272"/>
    </location>
</feature>
<accession>A0ABU2LUP2</accession>
<comment type="caution">
    <text evidence="9">The sequence shown here is derived from an EMBL/GenBank/DDBJ whole genome shotgun (WGS) entry which is preliminary data.</text>
</comment>
<reference evidence="10" key="1">
    <citation type="submission" date="2023-07" db="EMBL/GenBank/DDBJ databases">
        <title>30 novel species of actinomycetes from the DSMZ collection.</title>
        <authorList>
            <person name="Nouioui I."/>
        </authorList>
    </citation>
    <scope>NUCLEOTIDE SEQUENCE [LARGE SCALE GENOMIC DNA]</scope>
    <source>
        <strain evidence="10">DSM 44918</strain>
    </source>
</reference>
<evidence type="ECO:0000256" key="6">
    <source>
        <dbReference type="SAM" id="MobiDB-lite"/>
    </source>
</evidence>
<dbReference type="Pfam" id="PF02687">
    <property type="entry name" value="FtsX"/>
    <property type="match status" value="2"/>
</dbReference>
<evidence type="ECO:0000256" key="2">
    <source>
        <dbReference type="ARBA" id="ARBA00022475"/>
    </source>
</evidence>
<evidence type="ECO:0000313" key="10">
    <source>
        <dbReference type="Proteomes" id="UP001183420"/>
    </source>
</evidence>
<evidence type="ECO:0000256" key="4">
    <source>
        <dbReference type="ARBA" id="ARBA00022989"/>
    </source>
</evidence>
<proteinExistence type="predicted"/>
<protein>
    <submittedName>
        <fullName evidence="9">FtsX-like permease family protein</fullName>
    </submittedName>
</protein>
<dbReference type="InterPro" id="IPR003838">
    <property type="entry name" value="ABC3_permease_C"/>
</dbReference>
<evidence type="ECO:0000256" key="7">
    <source>
        <dbReference type="SAM" id="Phobius"/>
    </source>
</evidence>
<evidence type="ECO:0000259" key="8">
    <source>
        <dbReference type="Pfam" id="PF02687"/>
    </source>
</evidence>
<feature type="transmembrane region" description="Helical" evidence="7">
    <location>
        <begin position="31"/>
        <end position="53"/>
    </location>
</feature>
<feature type="transmembrane region" description="Helical" evidence="7">
    <location>
        <begin position="729"/>
        <end position="755"/>
    </location>
</feature>
<feature type="transmembrane region" description="Helical" evidence="7">
    <location>
        <begin position="334"/>
        <end position="357"/>
    </location>
</feature>
<feature type="transmembrane region" description="Helical" evidence="7">
    <location>
        <begin position="363"/>
        <end position="385"/>
    </location>
</feature>
<gene>
    <name evidence="9" type="ORF">RNC47_21890</name>
</gene>
<feature type="transmembrane region" description="Helical" evidence="7">
    <location>
        <begin position="642"/>
        <end position="663"/>
    </location>
</feature>
<dbReference type="EMBL" id="JAVREM010000032">
    <property type="protein sequence ID" value="MDT0320988.1"/>
    <property type="molecule type" value="Genomic_DNA"/>
</dbReference>
<evidence type="ECO:0000256" key="5">
    <source>
        <dbReference type="ARBA" id="ARBA00023136"/>
    </source>
</evidence>
<keyword evidence="10" id="KW-1185">Reference proteome</keyword>
<feature type="domain" description="ABC3 transporter permease C-terminal" evidence="8">
    <location>
        <begin position="647"/>
        <end position="757"/>
    </location>
</feature>
<feature type="transmembrane region" description="Helical" evidence="7">
    <location>
        <begin position="690"/>
        <end position="717"/>
    </location>
</feature>
<keyword evidence="3 7" id="KW-0812">Transmembrane</keyword>